<evidence type="ECO:0000256" key="10">
    <source>
        <dbReference type="ARBA" id="ARBA00047639"/>
    </source>
</evidence>
<evidence type="ECO:0000256" key="2">
    <source>
        <dbReference type="ARBA" id="ARBA00008226"/>
    </source>
</evidence>
<dbReference type="GO" id="GO:0005524">
    <property type="term" value="F:ATP binding"/>
    <property type="evidence" value="ECO:0007669"/>
    <property type="project" value="UniProtKB-UniRule"/>
</dbReference>
<evidence type="ECO:0000256" key="3">
    <source>
        <dbReference type="ARBA" id="ARBA00011738"/>
    </source>
</evidence>
<feature type="binding site" evidence="12">
    <location>
        <begin position="81"/>
        <end position="83"/>
    </location>
    <ligand>
        <name>L-histidine</name>
        <dbReference type="ChEBI" id="CHEBI:57595"/>
    </ligand>
</feature>
<dbReference type="PANTHER" id="PTHR43707">
    <property type="entry name" value="HISTIDYL-TRNA SYNTHETASE"/>
    <property type="match status" value="1"/>
</dbReference>
<protein>
    <recommendedName>
        <fullName evidence="11">Histidine--tRNA ligase</fullName>
        <ecNumber evidence="11">6.1.1.21</ecNumber>
    </recommendedName>
    <alternativeName>
        <fullName evidence="11">Histidyl-tRNA synthetase</fullName>
        <shortName evidence="11">HisRS</shortName>
    </alternativeName>
</protein>
<dbReference type="eggNOG" id="COG0124">
    <property type="taxonomic scope" value="Bacteria"/>
</dbReference>
<dbReference type="PIRSF" id="PIRSF001549">
    <property type="entry name" value="His-tRNA_synth"/>
    <property type="match status" value="1"/>
</dbReference>
<gene>
    <name evidence="11" type="primary">hisS</name>
    <name evidence="14" type="ORF">JCM16418_754</name>
</gene>
<evidence type="ECO:0000256" key="1">
    <source>
        <dbReference type="ARBA" id="ARBA00004496"/>
    </source>
</evidence>
<dbReference type="CDD" id="cd00773">
    <property type="entry name" value="HisRS-like_core"/>
    <property type="match status" value="1"/>
</dbReference>
<evidence type="ECO:0000256" key="4">
    <source>
        <dbReference type="ARBA" id="ARBA00022490"/>
    </source>
</evidence>
<dbReference type="CDD" id="cd00859">
    <property type="entry name" value="HisRS_anticodon"/>
    <property type="match status" value="1"/>
</dbReference>
<dbReference type="Gene3D" id="3.30.930.10">
    <property type="entry name" value="Bira Bifunctional Protein, Domain 2"/>
    <property type="match status" value="1"/>
</dbReference>
<sequence>MGFQKPTGTQDFLPGTVEKWQFVEAKARDLCRRYNYREIRTPMFEQTELFKRGVGETTDIVEKEMYTFKDKGDRSMTLRPEGTAGVVRSYVENKLYGEPDVSKLYYIGPMFRYERPQAGRYRQFHQYGIEAFGATDPAIDAEVVSLGYQFCKELGLQGVTVEINSVGNPAVRAEYREKLLAFLTPMKDNLCKDCQSRIERNPMRVLDCKVDQDKFTDAPSILESLDEECSVHFEQVKDYLTLMEVDYVINPRLVRGLDYYTHTAFEYKAQGIGAIDTIGGGGRYNGLVGDIGGPDQPGIGFGLGLERILLILENQEIDLNAVKPLDVYLVGLGEAANREITKQLNLLRQHGFAAERDYLGRKMKAQMKSADRLHARYTAILGDDELVRGEIALKSMETGEQRTVKLSELHLCLE</sequence>
<feature type="binding site" evidence="12">
    <location>
        <begin position="259"/>
        <end position="260"/>
    </location>
    <ligand>
        <name>L-histidine</name>
        <dbReference type="ChEBI" id="CHEBI:57595"/>
    </ligand>
</feature>
<dbReference type="InterPro" id="IPR004516">
    <property type="entry name" value="HisRS/HisZ"/>
</dbReference>
<evidence type="ECO:0000313" key="14">
    <source>
        <dbReference type="EMBL" id="GAF06773.1"/>
    </source>
</evidence>
<dbReference type="InterPro" id="IPR041715">
    <property type="entry name" value="HisRS-like_core"/>
</dbReference>
<name>W7YGQ4_9BACL</name>
<comment type="subunit">
    <text evidence="3 11">Homodimer.</text>
</comment>
<dbReference type="InterPro" id="IPR004154">
    <property type="entry name" value="Anticodon-bd"/>
</dbReference>
<proteinExistence type="inferred from homology"/>
<evidence type="ECO:0000256" key="6">
    <source>
        <dbReference type="ARBA" id="ARBA00022741"/>
    </source>
</evidence>
<keyword evidence="15" id="KW-1185">Reference proteome</keyword>
<evidence type="ECO:0000256" key="12">
    <source>
        <dbReference type="PIRSR" id="PIRSR001549-1"/>
    </source>
</evidence>
<dbReference type="NCBIfam" id="TIGR00442">
    <property type="entry name" value="hisS"/>
    <property type="match status" value="1"/>
</dbReference>
<reference evidence="14 15" key="1">
    <citation type="journal article" date="2014" name="Genome Announc.">
        <title>Draft Genome Sequence of Paenibacillus pini JCM 16418T, Isolated from the Rhizosphere of Pine Tree.</title>
        <authorList>
            <person name="Yuki M."/>
            <person name="Oshima K."/>
            <person name="Suda W."/>
            <person name="Oshida Y."/>
            <person name="Kitamura K."/>
            <person name="Iida Y."/>
            <person name="Hattori M."/>
            <person name="Ohkuma M."/>
        </authorList>
    </citation>
    <scope>NUCLEOTIDE SEQUENCE [LARGE SCALE GENOMIC DNA]</scope>
    <source>
        <strain evidence="14 15">JCM 16418</strain>
    </source>
</reference>
<dbReference type="Pfam" id="PF13393">
    <property type="entry name" value="tRNA-synt_His"/>
    <property type="match status" value="1"/>
</dbReference>
<dbReference type="Gene3D" id="3.40.50.800">
    <property type="entry name" value="Anticodon-binding domain"/>
    <property type="match status" value="1"/>
</dbReference>
<dbReference type="GO" id="GO:0006427">
    <property type="term" value="P:histidyl-tRNA aminoacylation"/>
    <property type="evidence" value="ECO:0007669"/>
    <property type="project" value="UniProtKB-UniRule"/>
</dbReference>
<evidence type="ECO:0000259" key="13">
    <source>
        <dbReference type="PROSITE" id="PS50862"/>
    </source>
</evidence>
<dbReference type="SUPFAM" id="SSF52954">
    <property type="entry name" value="Class II aaRS ABD-related"/>
    <property type="match status" value="1"/>
</dbReference>
<dbReference type="STRING" id="1236976.JCM16418_754"/>
<keyword evidence="6 11" id="KW-0547">Nucleotide-binding</keyword>
<evidence type="ECO:0000313" key="15">
    <source>
        <dbReference type="Proteomes" id="UP000019364"/>
    </source>
</evidence>
<dbReference type="Proteomes" id="UP000019364">
    <property type="component" value="Unassembled WGS sequence"/>
</dbReference>
<dbReference type="PANTHER" id="PTHR43707:SF1">
    <property type="entry name" value="HISTIDINE--TRNA LIGASE, MITOCHONDRIAL-RELATED"/>
    <property type="match status" value="1"/>
</dbReference>
<feature type="binding site" evidence="12">
    <location>
        <position position="126"/>
    </location>
    <ligand>
        <name>L-histidine</name>
        <dbReference type="ChEBI" id="CHEBI:57595"/>
    </ligand>
</feature>
<comment type="similarity">
    <text evidence="2 11">Belongs to the class-II aminoacyl-tRNA synthetase family.</text>
</comment>
<dbReference type="OrthoDB" id="9800814at2"/>
<evidence type="ECO:0000256" key="7">
    <source>
        <dbReference type="ARBA" id="ARBA00022840"/>
    </source>
</evidence>
<comment type="caution">
    <text evidence="14">The sequence shown here is derived from an EMBL/GenBank/DDBJ whole genome shotgun (WGS) entry which is preliminary data.</text>
</comment>
<dbReference type="InterPro" id="IPR033656">
    <property type="entry name" value="HisRS_anticodon"/>
</dbReference>
<feature type="binding site" evidence="12">
    <location>
        <position position="255"/>
    </location>
    <ligand>
        <name>L-histidine</name>
        <dbReference type="ChEBI" id="CHEBI:57595"/>
    </ligand>
</feature>
<comment type="subcellular location">
    <subcellularLocation>
        <location evidence="1 11">Cytoplasm</location>
    </subcellularLocation>
</comment>
<evidence type="ECO:0000256" key="5">
    <source>
        <dbReference type="ARBA" id="ARBA00022598"/>
    </source>
</evidence>
<keyword evidence="7 11" id="KW-0067">ATP-binding</keyword>
<evidence type="ECO:0000256" key="9">
    <source>
        <dbReference type="ARBA" id="ARBA00023146"/>
    </source>
</evidence>
<dbReference type="RefSeq" id="WP_036646255.1">
    <property type="nucleotide sequence ID" value="NZ_BAVZ01000002.1"/>
</dbReference>
<dbReference type="EMBL" id="BAVZ01000002">
    <property type="protein sequence ID" value="GAF06773.1"/>
    <property type="molecule type" value="Genomic_DNA"/>
</dbReference>
<keyword evidence="8 11" id="KW-0648">Protein biosynthesis</keyword>
<dbReference type="GO" id="GO:0140096">
    <property type="term" value="F:catalytic activity, acting on a protein"/>
    <property type="evidence" value="ECO:0007669"/>
    <property type="project" value="UniProtKB-ARBA"/>
</dbReference>
<dbReference type="SUPFAM" id="SSF55681">
    <property type="entry name" value="Class II aaRS and biotin synthetases"/>
    <property type="match status" value="1"/>
</dbReference>
<dbReference type="FunFam" id="3.30.930.10:FF:000005">
    <property type="entry name" value="Histidine--tRNA ligase"/>
    <property type="match status" value="1"/>
</dbReference>
<dbReference type="InterPro" id="IPR006195">
    <property type="entry name" value="aa-tRNA-synth_II"/>
</dbReference>
<keyword evidence="9 11" id="KW-0030">Aminoacyl-tRNA synthetase</keyword>
<dbReference type="GO" id="GO:0005737">
    <property type="term" value="C:cytoplasm"/>
    <property type="evidence" value="ECO:0007669"/>
    <property type="project" value="UniProtKB-SubCell"/>
</dbReference>
<dbReference type="HAMAP" id="MF_00127">
    <property type="entry name" value="His_tRNA_synth"/>
    <property type="match status" value="1"/>
</dbReference>
<evidence type="ECO:0000256" key="11">
    <source>
        <dbReference type="HAMAP-Rule" id="MF_00127"/>
    </source>
</evidence>
<keyword evidence="5 11" id="KW-0436">Ligase</keyword>
<dbReference type="EC" id="6.1.1.21" evidence="11"/>
<dbReference type="InterPro" id="IPR036621">
    <property type="entry name" value="Anticodon-bd_dom_sf"/>
</dbReference>
<dbReference type="PROSITE" id="PS50862">
    <property type="entry name" value="AA_TRNA_LIGASE_II"/>
    <property type="match status" value="1"/>
</dbReference>
<keyword evidence="4 11" id="KW-0963">Cytoplasm</keyword>
<organism evidence="14 15">
    <name type="scientific">Paenibacillus pini JCM 16418</name>
    <dbReference type="NCBI Taxonomy" id="1236976"/>
    <lineage>
        <taxon>Bacteria</taxon>
        <taxon>Bacillati</taxon>
        <taxon>Bacillota</taxon>
        <taxon>Bacilli</taxon>
        <taxon>Bacillales</taxon>
        <taxon>Paenibacillaceae</taxon>
        <taxon>Paenibacillus</taxon>
    </lineage>
</organism>
<feature type="binding site" evidence="12">
    <location>
        <position position="112"/>
    </location>
    <ligand>
        <name>L-histidine</name>
        <dbReference type="ChEBI" id="CHEBI:57595"/>
    </ligand>
</feature>
<dbReference type="GO" id="GO:0004821">
    <property type="term" value="F:histidine-tRNA ligase activity"/>
    <property type="evidence" value="ECO:0007669"/>
    <property type="project" value="UniProtKB-UniRule"/>
</dbReference>
<dbReference type="GO" id="GO:0016740">
    <property type="term" value="F:transferase activity"/>
    <property type="evidence" value="ECO:0007669"/>
    <property type="project" value="UniProtKB-ARBA"/>
</dbReference>
<dbReference type="AlphaFoldDB" id="W7YGQ4"/>
<dbReference type="InterPro" id="IPR045864">
    <property type="entry name" value="aa-tRNA-synth_II/BPL/LPL"/>
</dbReference>
<feature type="domain" description="Aminoacyl-transfer RNA synthetases class-II family profile" evidence="13">
    <location>
        <begin position="20"/>
        <end position="324"/>
    </location>
</feature>
<dbReference type="Pfam" id="PF03129">
    <property type="entry name" value="HGTP_anticodon"/>
    <property type="match status" value="1"/>
</dbReference>
<evidence type="ECO:0000256" key="8">
    <source>
        <dbReference type="ARBA" id="ARBA00022917"/>
    </source>
</evidence>
<accession>W7YGQ4</accession>
<dbReference type="InterPro" id="IPR015807">
    <property type="entry name" value="His-tRNA-ligase"/>
</dbReference>
<comment type="catalytic activity">
    <reaction evidence="10 11">
        <text>tRNA(His) + L-histidine + ATP = L-histidyl-tRNA(His) + AMP + diphosphate + H(+)</text>
        <dbReference type="Rhea" id="RHEA:17313"/>
        <dbReference type="Rhea" id="RHEA-COMP:9665"/>
        <dbReference type="Rhea" id="RHEA-COMP:9689"/>
        <dbReference type="ChEBI" id="CHEBI:15378"/>
        <dbReference type="ChEBI" id="CHEBI:30616"/>
        <dbReference type="ChEBI" id="CHEBI:33019"/>
        <dbReference type="ChEBI" id="CHEBI:57595"/>
        <dbReference type="ChEBI" id="CHEBI:78442"/>
        <dbReference type="ChEBI" id="CHEBI:78527"/>
        <dbReference type="ChEBI" id="CHEBI:456215"/>
        <dbReference type="EC" id="6.1.1.21"/>
    </reaction>
</comment>
<feature type="binding site" evidence="12">
    <location>
        <position position="130"/>
    </location>
    <ligand>
        <name>L-histidine</name>
        <dbReference type="ChEBI" id="CHEBI:57595"/>
    </ligand>
</feature>